<accession>A0ABN2PRT8</accession>
<sequence length="158" mass="16940">MLTRLPQSPAVPETGLLTGLSTWTWPGTTPDGRHMAHILLAHPPGRAGHDTPAVVEARMRHLAECLGGLARAEDPVPDLHGRLKIIGSQVLLHFSGARWGLRLPTHPSWTRLVHDAGHAALILGLDPLAQSADASRLDTYLDAALAADRLLFGFARTA</sequence>
<gene>
    <name evidence="1" type="ORF">GCM10009716_38620</name>
</gene>
<dbReference type="RefSeq" id="WP_344264119.1">
    <property type="nucleotide sequence ID" value="NZ_BAAAMJ010000046.1"/>
</dbReference>
<comment type="caution">
    <text evidence="1">The sequence shown here is derived from an EMBL/GenBank/DDBJ whole genome shotgun (WGS) entry which is preliminary data.</text>
</comment>
<proteinExistence type="predicted"/>
<dbReference type="EMBL" id="BAAAMJ010000046">
    <property type="protein sequence ID" value="GAA1926838.1"/>
    <property type="molecule type" value="Genomic_DNA"/>
</dbReference>
<organism evidence="1 2">
    <name type="scientific">Streptomyces sodiiphilus</name>
    <dbReference type="NCBI Taxonomy" id="226217"/>
    <lineage>
        <taxon>Bacteria</taxon>
        <taxon>Bacillati</taxon>
        <taxon>Actinomycetota</taxon>
        <taxon>Actinomycetes</taxon>
        <taxon>Kitasatosporales</taxon>
        <taxon>Streptomycetaceae</taxon>
        <taxon>Streptomyces</taxon>
    </lineage>
</organism>
<dbReference type="Proteomes" id="UP001501303">
    <property type="component" value="Unassembled WGS sequence"/>
</dbReference>
<evidence type="ECO:0000313" key="1">
    <source>
        <dbReference type="EMBL" id="GAA1926838.1"/>
    </source>
</evidence>
<keyword evidence="2" id="KW-1185">Reference proteome</keyword>
<evidence type="ECO:0000313" key="2">
    <source>
        <dbReference type="Proteomes" id="UP001501303"/>
    </source>
</evidence>
<reference evidence="1 2" key="1">
    <citation type="journal article" date="2019" name="Int. J. Syst. Evol. Microbiol.">
        <title>The Global Catalogue of Microorganisms (GCM) 10K type strain sequencing project: providing services to taxonomists for standard genome sequencing and annotation.</title>
        <authorList>
            <consortium name="The Broad Institute Genomics Platform"/>
            <consortium name="The Broad Institute Genome Sequencing Center for Infectious Disease"/>
            <person name="Wu L."/>
            <person name="Ma J."/>
        </authorList>
    </citation>
    <scope>NUCLEOTIDE SEQUENCE [LARGE SCALE GENOMIC DNA]</scope>
    <source>
        <strain evidence="1 2">JCM 13581</strain>
    </source>
</reference>
<name>A0ABN2PRT8_9ACTN</name>
<protein>
    <submittedName>
        <fullName evidence="1">Uncharacterized protein</fullName>
    </submittedName>
</protein>